<dbReference type="Proteomes" id="UP001056778">
    <property type="component" value="Chromosome 6"/>
</dbReference>
<organism evidence="1 2">
    <name type="scientific">Holotrichia oblita</name>
    <name type="common">Chafer beetle</name>
    <dbReference type="NCBI Taxonomy" id="644536"/>
    <lineage>
        <taxon>Eukaryota</taxon>
        <taxon>Metazoa</taxon>
        <taxon>Ecdysozoa</taxon>
        <taxon>Arthropoda</taxon>
        <taxon>Hexapoda</taxon>
        <taxon>Insecta</taxon>
        <taxon>Pterygota</taxon>
        <taxon>Neoptera</taxon>
        <taxon>Endopterygota</taxon>
        <taxon>Coleoptera</taxon>
        <taxon>Polyphaga</taxon>
        <taxon>Scarabaeiformia</taxon>
        <taxon>Scarabaeidae</taxon>
        <taxon>Melolonthinae</taxon>
        <taxon>Holotrichia</taxon>
    </lineage>
</organism>
<proteinExistence type="predicted"/>
<protein>
    <submittedName>
        <fullName evidence="1">Acid phosphatase-related</fullName>
    </submittedName>
</protein>
<evidence type="ECO:0000313" key="2">
    <source>
        <dbReference type="Proteomes" id="UP001056778"/>
    </source>
</evidence>
<keyword evidence="2" id="KW-1185">Reference proteome</keyword>
<name>A0ACB9SYA9_HOLOL</name>
<accession>A0ACB9SYA9</accession>
<comment type="caution">
    <text evidence="1">The sequence shown here is derived from an EMBL/GenBank/DDBJ whole genome shotgun (WGS) entry which is preliminary data.</text>
</comment>
<reference evidence="1" key="1">
    <citation type="submission" date="2022-04" db="EMBL/GenBank/DDBJ databases">
        <title>Chromosome-scale genome assembly of Holotrichia oblita Faldermann.</title>
        <authorList>
            <person name="Rongchong L."/>
        </authorList>
    </citation>
    <scope>NUCLEOTIDE SEQUENCE</scope>
    <source>
        <strain evidence="1">81SQS9</strain>
    </source>
</reference>
<gene>
    <name evidence="1" type="ORF">MML48_6g00011520</name>
</gene>
<sequence length="1103" mass="128270">MTHSKLRQIHIIFRHGEKTPDNFLMFSTDPYKNETFYPYGPSALTNEGKRTMFTLGKVIREKYDAFLGDIYTPDILTAWASCIQRCQTSLQLVLASLFPPKGALIWEEGFNWQPISYNFLPINLDDMFCGALMEDYIKLYNEYCLNGNGKDAYKEAKPIFDYAQKHTNTNFDTFYQLFYLHIVLTGEEAYGLELPKWTEKIYPQPLNNLVIKHLSMQLATIQLKRKVIGRLMKKILEDSVNIIERNSSYKVHLYSGHDVTIAHVLNFLEIMYTSQAGLGACLILEQHEESGSHFIEMFCAILMEDYIKLYNEYCFNGNGKAAYKEAKPVLDYAEKHTNTTYNTFLQLFFLHAVLSAEEEYGLELPKWTNEIYPYPLNNLVIKHLSTQLATKELKKMAVEKKGYFNAYLARMGIAENATCQYHDSAEDDAHHTFFECERWSDYRDALQDEVGPLTPDNVVQTMLSGHDHWQKIATFVEKVFRHGERTTDTRFMYPNDPYKNKTFYPYGNGQLTNEGKITMFDLGKNMKNRYSKLLGDTYFPEIVDAWASSLPRTQVALQLVLAAMFPPSDLLLWNEDLKWLPIAYNSLPKQYDTEHNNLKLPTWTKEIYPQPLTDLIHLNFQLEMSTKELRRLLVGDIFKKILTDTENTISGKSTSKIHLYSAHDVNIVYVLMFLDLMYKHAPGYGAAVAIEVHEENGDHFIEIFRHGERAPDKNHQYPNDPHINHDFAPYGSGQLTNVGKRSMYDLGEHLRNMYNDYLGDQYMPQYVNAYSTDSDRTKASLQLALASLYPPKGDNVWHENLNWQPIPYTVYESKDDNIFRHGERTTDWEFMYPNDPYSKEEFFPYGPGHLTNLGKREMYELGTKLRGKYDRYLGDLYLPKYVDARASHFDRAKTSLQLVLASLFQPTDQVNWNENLNWQPIAFKEDKILGVVFSDEFCKLYEEYFENEGKRIFNGHEELLTYLRKHAGGDFKTTRSIWFLHATLSSEIVNGFKLPDWTSAVFPKLTLKFTSDEYYIQTATKQLRKLVVGQLMLKILDDTKAKINANSDYKIHLYSCHDYNLATVLIFFGFSLSKYFPKYAACIVIEVHKIKDKHVIKAHIPYT</sequence>
<dbReference type="EMBL" id="CM043020">
    <property type="protein sequence ID" value="KAI4459535.1"/>
    <property type="molecule type" value="Genomic_DNA"/>
</dbReference>
<evidence type="ECO:0000313" key="1">
    <source>
        <dbReference type="EMBL" id="KAI4459535.1"/>
    </source>
</evidence>